<accession>A0A814SFG2</accession>
<dbReference type="EMBL" id="CAJNOT010001095">
    <property type="protein sequence ID" value="CAF1144252.1"/>
    <property type="molecule type" value="Genomic_DNA"/>
</dbReference>
<organism evidence="1 2">
    <name type="scientific">Rotaria sordida</name>
    <dbReference type="NCBI Taxonomy" id="392033"/>
    <lineage>
        <taxon>Eukaryota</taxon>
        <taxon>Metazoa</taxon>
        <taxon>Spiralia</taxon>
        <taxon>Gnathifera</taxon>
        <taxon>Rotifera</taxon>
        <taxon>Eurotatoria</taxon>
        <taxon>Bdelloidea</taxon>
        <taxon>Philodinida</taxon>
        <taxon>Philodinidae</taxon>
        <taxon>Rotaria</taxon>
    </lineage>
</organism>
<protein>
    <recommendedName>
        <fullName evidence="3">FAD dependent oxidoreductase domain-containing protein</fullName>
    </recommendedName>
</protein>
<evidence type="ECO:0008006" key="3">
    <source>
        <dbReference type="Google" id="ProtNLM"/>
    </source>
</evidence>
<gene>
    <name evidence="1" type="ORF">ZHD862_LOCUS19814</name>
</gene>
<name>A0A814SFG2_9BILA</name>
<evidence type="ECO:0000313" key="2">
    <source>
        <dbReference type="Proteomes" id="UP000663864"/>
    </source>
</evidence>
<proteinExistence type="predicted"/>
<comment type="caution">
    <text evidence="1">The sequence shown here is derived from an EMBL/GenBank/DDBJ whole genome shotgun (WGS) entry which is preliminary data.</text>
</comment>
<dbReference type="AlphaFoldDB" id="A0A814SFG2"/>
<sequence>MVRTLNNRFRNNSFLNISTTLMFKFNWLLSIIQWCCDYLTSCEALTRYAKLVIGTTDHNVLLAVQGVLECWTKLPNVHSIKNGFKIAEKEPIDVINVTPSHDEQHLYITGAFAFCGHRGIVQSPYLTQFIELFNSTIHSYIPDEIKASESEILPKRFCIRPMTPDGMPIIAQLSTENKKQQVYFVAGTNAGGFIESSVLAAILLDLIEGSTSDTNLCHVYRSLRLDRNTLLFN</sequence>
<reference evidence="1" key="1">
    <citation type="submission" date="2021-02" db="EMBL/GenBank/DDBJ databases">
        <authorList>
            <person name="Nowell W R."/>
        </authorList>
    </citation>
    <scope>NUCLEOTIDE SEQUENCE</scope>
</reference>
<dbReference type="Proteomes" id="UP000663864">
    <property type="component" value="Unassembled WGS sequence"/>
</dbReference>
<evidence type="ECO:0000313" key="1">
    <source>
        <dbReference type="EMBL" id="CAF1144252.1"/>
    </source>
</evidence>